<dbReference type="OrthoDB" id="9802426at2"/>
<evidence type="ECO:0000256" key="4">
    <source>
        <dbReference type="ARBA" id="ARBA00023125"/>
    </source>
</evidence>
<dbReference type="PROSITE" id="PS50110">
    <property type="entry name" value="RESPONSE_REGULATORY"/>
    <property type="match status" value="1"/>
</dbReference>
<feature type="domain" description="OmpR/PhoB-type" evidence="9">
    <location>
        <begin position="124"/>
        <end position="218"/>
    </location>
</feature>
<evidence type="ECO:0000313" key="10">
    <source>
        <dbReference type="EMBL" id="PRC93222.1"/>
    </source>
</evidence>
<dbReference type="SMART" id="SM00448">
    <property type="entry name" value="REC"/>
    <property type="match status" value="1"/>
</dbReference>
<organism evidence="10 11">
    <name type="scientific">Solimicrobium silvestre</name>
    <dbReference type="NCBI Taxonomy" id="2099400"/>
    <lineage>
        <taxon>Bacteria</taxon>
        <taxon>Pseudomonadati</taxon>
        <taxon>Pseudomonadota</taxon>
        <taxon>Betaproteobacteria</taxon>
        <taxon>Burkholderiales</taxon>
        <taxon>Oxalobacteraceae</taxon>
        <taxon>Solimicrobium</taxon>
    </lineage>
</organism>
<reference evidence="10 11" key="1">
    <citation type="submission" date="2018-02" db="EMBL/GenBank/DDBJ databases">
        <title>Solimicrobium silvestre gen. nov., sp. nov., isolated from alpine forest soil.</title>
        <authorList>
            <person name="Margesin R."/>
            <person name="Albuquerque L."/>
            <person name="Zhang D.-C."/>
            <person name="Froufe H.J.C."/>
            <person name="Severino R."/>
            <person name="Roxo I."/>
            <person name="Egas C."/>
            <person name="Da Costa M.S."/>
        </authorList>
    </citation>
    <scope>NUCLEOTIDE SEQUENCE [LARGE SCALE GENOMIC DNA]</scope>
    <source>
        <strain evidence="10 11">S20-91</strain>
    </source>
</reference>
<evidence type="ECO:0000256" key="6">
    <source>
        <dbReference type="PROSITE-ProRule" id="PRU00169"/>
    </source>
</evidence>
<evidence type="ECO:0000256" key="3">
    <source>
        <dbReference type="ARBA" id="ARBA00023015"/>
    </source>
</evidence>
<dbReference type="PANTHER" id="PTHR48111:SF67">
    <property type="entry name" value="TRANSCRIPTIONAL REGULATORY PROTEIN TCTD"/>
    <property type="match status" value="1"/>
</dbReference>
<dbReference type="InterPro" id="IPR001789">
    <property type="entry name" value="Sig_transdc_resp-reg_receiver"/>
</dbReference>
<dbReference type="SMART" id="SM00862">
    <property type="entry name" value="Trans_reg_C"/>
    <property type="match status" value="1"/>
</dbReference>
<comment type="caution">
    <text evidence="10">The sequence shown here is derived from an EMBL/GenBank/DDBJ whole genome shotgun (WGS) entry which is preliminary data.</text>
</comment>
<dbReference type="CDD" id="cd00383">
    <property type="entry name" value="trans_reg_C"/>
    <property type="match status" value="1"/>
</dbReference>
<dbReference type="Gene3D" id="6.10.250.690">
    <property type="match status" value="1"/>
</dbReference>
<dbReference type="GO" id="GO:0000156">
    <property type="term" value="F:phosphorelay response regulator activity"/>
    <property type="evidence" value="ECO:0007669"/>
    <property type="project" value="TreeGrafter"/>
</dbReference>
<evidence type="ECO:0000259" key="8">
    <source>
        <dbReference type="PROSITE" id="PS50110"/>
    </source>
</evidence>
<dbReference type="Proteomes" id="UP000237839">
    <property type="component" value="Unassembled WGS sequence"/>
</dbReference>
<evidence type="ECO:0000313" key="11">
    <source>
        <dbReference type="Proteomes" id="UP000237839"/>
    </source>
</evidence>
<keyword evidence="4 7" id="KW-0238">DNA-binding</keyword>
<dbReference type="Gene3D" id="1.10.10.10">
    <property type="entry name" value="Winged helix-like DNA-binding domain superfamily/Winged helix DNA-binding domain"/>
    <property type="match status" value="1"/>
</dbReference>
<dbReference type="GO" id="GO:0006355">
    <property type="term" value="P:regulation of DNA-templated transcription"/>
    <property type="evidence" value="ECO:0007669"/>
    <property type="project" value="InterPro"/>
</dbReference>
<accession>A0A2S9GZQ9</accession>
<feature type="modified residue" description="4-aspartylphosphate" evidence="6">
    <location>
        <position position="51"/>
    </location>
</feature>
<evidence type="ECO:0000256" key="5">
    <source>
        <dbReference type="ARBA" id="ARBA00023163"/>
    </source>
</evidence>
<feature type="domain" description="Response regulatory" evidence="8">
    <location>
        <begin position="2"/>
        <end position="116"/>
    </location>
</feature>
<evidence type="ECO:0000256" key="2">
    <source>
        <dbReference type="ARBA" id="ARBA00023012"/>
    </source>
</evidence>
<feature type="DNA-binding region" description="OmpR/PhoB-type" evidence="7">
    <location>
        <begin position="124"/>
        <end position="218"/>
    </location>
</feature>
<gene>
    <name evidence="10" type="ORF">S2091_1960</name>
</gene>
<dbReference type="GO" id="GO:0000976">
    <property type="term" value="F:transcription cis-regulatory region binding"/>
    <property type="evidence" value="ECO:0007669"/>
    <property type="project" value="TreeGrafter"/>
</dbReference>
<keyword evidence="11" id="KW-1185">Reference proteome</keyword>
<keyword evidence="3" id="KW-0805">Transcription regulation</keyword>
<keyword evidence="1 6" id="KW-0597">Phosphoprotein</keyword>
<evidence type="ECO:0000256" key="1">
    <source>
        <dbReference type="ARBA" id="ARBA00022553"/>
    </source>
</evidence>
<dbReference type="Gene3D" id="3.40.50.2300">
    <property type="match status" value="1"/>
</dbReference>
<evidence type="ECO:0000256" key="7">
    <source>
        <dbReference type="PROSITE-ProRule" id="PRU01091"/>
    </source>
</evidence>
<evidence type="ECO:0000259" key="9">
    <source>
        <dbReference type="PROSITE" id="PS51755"/>
    </source>
</evidence>
<dbReference type="InterPro" id="IPR001867">
    <property type="entry name" value="OmpR/PhoB-type_DNA-bd"/>
</dbReference>
<dbReference type="EMBL" id="PUGF01000008">
    <property type="protein sequence ID" value="PRC93222.1"/>
    <property type="molecule type" value="Genomic_DNA"/>
</dbReference>
<sequence length="220" mass="24396">MRILLVEDDTMIGDAMAFALRNAHYAVDWVNDGQLAITAAQTQHYDAILLDLGLPKSDGFEVLRTIRNAGNVTPVLIVSARDAVESRIAGLDLGADDYVLKPFEIGELLARIRAVIRRKSGHSNSLLENGCISLNLVTREATVEGLPVRLSAREYSLLEALLIRPGAILSRQDLEDRLYQWDKEVESNAIEFLIHGLRKKLGPQAIKNVRGLGWMVSKQN</sequence>
<dbReference type="GO" id="GO:0032993">
    <property type="term" value="C:protein-DNA complex"/>
    <property type="evidence" value="ECO:0007669"/>
    <property type="project" value="TreeGrafter"/>
</dbReference>
<proteinExistence type="predicted"/>
<dbReference type="GO" id="GO:0005829">
    <property type="term" value="C:cytosol"/>
    <property type="evidence" value="ECO:0007669"/>
    <property type="project" value="TreeGrafter"/>
</dbReference>
<dbReference type="InterPro" id="IPR039420">
    <property type="entry name" value="WalR-like"/>
</dbReference>
<dbReference type="SUPFAM" id="SSF52172">
    <property type="entry name" value="CheY-like"/>
    <property type="match status" value="1"/>
</dbReference>
<dbReference type="Pfam" id="PF00486">
    <property type="entry name" value="Trans_reg_C"/>
    <property type="match status" value="1"/>
</dbReference>
<dbReference type="AlphaFoldDB" id="A0A2S9GZQ9"/>
<protein>
    <submittedName>
        <fullName evidence="10">Response regulators consisting of a CheY-like receiver domain and a winged-helix DNA-binding domain</fullName>
    </submittedName>
</protein>
<dbReference type="InterPro" id="IPR011006">
    <property type="entry name" value="CheY-like_superfamily"/>
</dbReference>
<dbReference type="PANTHER" id="PTHR48111">
    <property type="entry name" value="REGULATOR OF RPOS"/>
    <property type="match status" value="1"/>
</dbReference>
<keyword evidence="5" id="KW-0804">Transcription</keyword>
<dbReference type="PROSITE" id="PS51755">
    <property type="entry name" value="OMPR_PHOB"/>
    <property type="match status" value="1"/>
</dbReference>
<dbReference type="CDD" id="cd17624">
    <property type="entry name" value="REC_OmpR_PmrA-like"/>
    <property type="match status" value="1"/>
</dbReference>
<dbReference type="InterPro" id="IPR036388">
    <property type="entry name" value="WH-like_DNA-bd_sf"/>
</dbReference>
<dbReference type="Pfam" id="PF00072">
    <property type="entry name" value="Response_reg"/>
    <property type="match status" value="1"/>
</dbReference>
<keyword evidence="2" id="KW-0902">Two-component regulatory system</keyword>
<name>A0A2S9GZQ9_9BURK</name>
<dbReference type="FunFam" id="3.40.50.2300:FF:000002">
    <property type="entry name" value="DNA-binding response regulator PhoP"/>
    <property type="match status" value="1"/>
</dbReference>
<dbReference type="RefSeq" id="WP_105531623.1">
    <property type="nucleotide sequence ID" value="NZ_PUGF01000008.1"/>
</dbReference>